<name>A0ABN6PNH7_9BURK</name>
<protein>
    <submittedName>
        <fullName evidence="2">Phosphoribosyltransferase</fullName>
    </submittedName>
</protein>
<evidence type="ECO:0000259" key="1">
    <source>
        <dbReference type="Pfam" id="PF00156"/>
    </source>
</evidence>
<dbReference type="SUPFAM" id="SSF53271">
    <property type="entry name" value="PRTase-like"/>
    <property type="match status" value="1"/>
</dbReference>
<organism evidence="2 3">
    <name type="scientific">Sphaerotilus microaerophilus</name>
    <dbReference type="NCBI Taxonomy" id="2914710"/>
    <lineage>
        <taxon>Bacteria</taxon>
        <taxon>Pseudomonadati</taxon>
        <taxon>Pseudomonadota</taxon>
        <taxon>Betaproteobacteria</taxon>
        <taxon>Burkholderiales</taxon>
        <taxon>Sphaerotilaceae</taxon>
        <taxon>Sphaerotilus</taxon>
    </lineage>
</organism>
<dbReference type="CDD" id="cd06223">
    <property type="entry name" value="PRTases_typeI"/>
    <property type="match status" value="1"/>
</dbReference>
<dbReference type="EMBL" id="AP025730">
    <property type="protein sequence ID" value="BDI05127.1"/>
    <property type="molecule type" value="Genomic_DNA"/>
</dbReference>
<dbReference type="Pfam" id="PF00156">
    <property type="entry name" value="Pribosyltran"/>
    <property type="match status" value="1"/>
</dbReference>
<dbReference type="InterPro" id="IPR000836">
    <property type="entry name" value="PRTase_dom"/>
</dbReference>
<dbReference type="GO" id="GO:0016757">
    <property type="term" value="F:glycosyltransferase activity"/>
    <property type="evidence" value="ECO:0007669"/>
    <property type="project" value="UniProtKB-KW"/>
</dbReference>
<feature type="domain" description="Phosphoribosyltransferase" evidence="1">
    <location>
        <begin position="14"/>
        <end position="192"/>
    </location>
</feature>
<dbReference type="Gene3D" id="3.30.1310.20">
    <property type="entry name" value="PRTase-like"/>
    <property type="match status" value="1"/>
</dbReference>
<reference evidence="2" key="1">
    <citation type="submission" date="2022-04" db="EMBL/GenBank/DDBJ databases">
        <title>Whole genome sequence of Sphaerotilus sp. FB-5.</title>
        <authorList>
            <person name="Takeda M."/>
            <person name="Narihara S."/>
            <person name="Akimoto M."/>
            <person name="Akimoto R."/>
            <person name="Nishiyashiki S."/>
            <person name="Murakami T."/>
        </authorList>
    </citation>
    <scope>NUCLEOTIDE SEQUENCE</scope>
    <source>
        <strain evidence="2">FB-5</strain>
    </source>
</reference>
<evidence type="ECO:0000313" key="2">
    <source>
        <dbReference type="EMBL" id="BDI05127.1"/>
    </source>
</evidence>
<keyword evidence="2" id="KW-0328">Glycosyltransferase</keyword>
<accession>A0ABN6PNH7</accession>
<gene>
    <name evidence="2" type="ORF">CATMQ487_20970</name>
</gene>
<proteinExistence type="predicted"/>
<keyword evidence="2" id="KW-0808">Transferase</keyword>
<sequence>MPRTLFHDRQHAAAMLAERVAEARLPQPRVVLALPRGGAPIGAAVAQRLGAVLDLLLVRKIGAPWQSELAVGALVEGAEPLLVVDEDLARRSGADSGYIEQCKAQAWQEIVRRRSLYLAGREPVPVQGATVVVCDDGMATGVTMRAALMALKQRGAAGLVVAVPVASHEAIAALRHEADRVICLAEPIPFHAVGEHYADFHQLSDQEVIDALQSTTREKSAMDDQRA</sequence>
<evidence type="ECO:0000313" key="3">
    <source>
        <dbReference type="Proteomes" id="UP001057498"/>
    </source>
</evidence>
<dbReference type="RefSeq" id="WP_251973189.1">
    <property type="nucleotide sequence ID" value="NZ_AP025730.1"/>
</dbReference>
<dbReference type="InterPro" id="IPR029057">
    <property type="entry name" value="PRTase-like"/>
</dbReference>
<dbReference type="Gene3D" id="3.40.50.2020">
    <property type="match status" value="1"/>
</dbReference>
<dbReference type="Proteomes" id="UP001057498">
    <property type="component" value="Chromosome"/>
</dbReference>
<keyword evidence="3" id="KW-1185">Reference proteome</keyword>